<dbReference type="Proteomes" id="UP000472676">
    <property type="component" value="Unassembled WGS sequence"/>
</dbReference>
<dbReference type="InterPro" id="IPR050484">
    <property type="entry name" value="Transf_Hexapept/Carb_Anhydrase"/>
</dbReference>
<dbReference type="PANTHER" id="PTHR13061">
    <property type="entry name" value="DYNACTIN SUBUNIT P25"/>
    <property type="match status" value="1"/>
</dbReference>
<accession>A0A6M2BNZ6</accession>
<dbReference type="Pfam" id="PF00132">
    <property type="entry name" value="Hexapep"/>
    <property type="match status" value="1"/>
</dbReference>
<reference evidence="1 2" key="1">
    <citation type="journal article" date="2014" name="Int. J. Syst. Evol. Microbiol.">
        <title>Solimonas terrae sp. nov., isolated from soil.</title>
        <authorList>
            <person name="Kim S.J."/>
            <person name="Moon J.Y."/>
            <person name="Weon H.Y."/>
            <person name="Ahn J.H."/>
            <person name="Chen W.M."/>
            <person name="Kwon S.W."/>
        </authorList>
    </citation>
    <scope>NUCLEOTIDE SEQUENCE [LARGE SCALE GENOMIC DNA]</scope>
    <source>
        <strain evidence="1 2">KIS83-12</strain>
    </source>
</reference>
<dbReference type="SUPFAM" id="SSF51161">
    <property type="entry name" value="Trimeric LpxA-like enzymes"/>
    <property type="match status" value="1"/>
</dbReference>
<comment type="caution">
    <text evidence="1">The sequence shown here is derived from an EMBL/GenBank/DDBJ whole genome shotgun (WGS) entry which is preliminary data.</text>
</comment>
<dbReference type="RefSeq" id="WP_166252956.1">
    <property type="nucleotide sequence ID" value="NZ_JAAMOW010000002.1"/>
</dbReference>
<dbReference type="EMBL" id="JAAMOW010000002">
    <property type="protein sequence ID" value="NGY04198.1"/>
    <property type="molecule type" value="Genomic_DNA"/>
</dbReference>
<dbReference type="Gene3D" id="2.160.10.10">
    <property type="entry name" value="Hexapeptide repeat proteins"/>
    <property type="match status" value="1"/>
</dbReference>
<sequence>MIYRLGDRVPQFDGEHWVAPNATVIGSVRCAPGVGIWFNCVLRGDNDDITIGANTNIQEGSVLHTDPGIKLTIGADCTIGHMVMLHGCEIGDNTLIGIGSVVLNRAKIGRNCIVGANALITEGKEFPDNSLIVGSPAKVVRTLDESSAAMLKMQALHYVQNARRFREQLQPV</sequence>
<organism evidence="1 2">
    <name type="scientific">Solimonas terrae</name>
    <dbReference type="NCBI Taxonomy" id="1396819"/>
    <lineage>
        <taxon>Bacteria</taxon>
        <taxon>Pseudomonadati</taxon>
        <taxon>Pseudomonadota</taxon>
        <taxon>Gammaproteobacteria</taxon>
        <taxon>Nevskiales</taxon>
        <taxon>Nevskiaceae</taxon>
        <taxon>Solimonas</taxon>
    </lineage>
</organism>
<name>A0A6M2BNZ6_9GAMM</name>
<evidence type="ECO:0000313" key="2">
    <source>
        <dbReference type="Proteomes" id="UP000472676"/>
    </source>
</evidence>
<keyword evidence="2" id="KW-1185">Reference proteome</keyword>
<evidence type="ECO:0000313" key="1">
    <source>
        <dbReference type="EMBL" id="NGY04198.1"/>
    </source>
</evidence>
<dbReference type="InterPro" id="IPR011004">
    <property type="entry name" value="Trimer_LpxA-like_sf"/>
</dbReference>
<dbReference type="PANTHER" id="PTHR13061:SF29">
    <property type="entry name" value="GAMMA CARBONIC ANHYDRASE-LIKE 1, MITOCHONDRIAL-RELATED"/>
    <property type="match status" value="1"/>
</dbReference>
<proteinExistence type="predicted"/>
<gene>
    <name evidence="1" type="ORF">G7Y85_05435</name>
</gene>
<dbReference type="InterPro" id="IPR001451">
    <property type="entry name" value="Hexapep"/>
</dbReference>
<dbReference type="AlphaFoldDB" id="A0A6M2BNZ6"/>
<dbReference type="InterPro" id="IPR047324">
    <property type="entry name" value="LbH_gamma_CA-like"/>
</dbReference>
<protein>
    <submittedName>
        <fullName evidence="1">Gamma carbonic anhydrase family protein</fullName>
    </submittedName>
</protein>
<dbReference type="CDD" id="cd04645">
    <property type="entry name" value="LbH_gamma_CA_like"/>
    <property type="match status" value="1"/>
</dbReference>